<evidence type="ECO:0000256" key="1">
    <source>
        <dbReference type="SAM" id="MobiDB-lite"/>
    </source>
</evidence>
<keyword evidence="3" id="KW-1185">Reference proteome</keyword>
<sequence>MFEQGVRNHHSERGFTHDGSGRNGRHVRSHVRCFRRFHCSQINGVQRLSCGRNGFHEDVHPHVFSVGDAPFYSSQIVCSSLYPAVFQFELIQIVKAVPHLFTSNHHSLHSGNGKKEGTYLRVELFEKIGVAPDACRDTSCNDLHLAAEGVSLFFRPVDLGDHSFRCLWIWTENGRFVPLSSQLLKIVWDILRFHVSKSCDKPENIYVELSEETLQKSTRRRESHRPSGTGSFHVDVQIRQFVLHKGSVIYVTRSRHASNVFHRVARFVWNENRHRCSRCDTSPHSGDDLEGIFFHAHPLSSTVAISSPEKLSSYDFFVDLQTRRNPFQNRYHVLSVGISRYCEPHLSTSSNTSLNDLSS</sequence>
<dbReference type="HOGENOM" id="CLU_771460_0_0_0"/>
<dbReference type="KEGG" id="tna:CTN_0324"/>
<feature type="compositionally biased region" description="Basic and acidic residues" evidence="1">
    <location>
        <begin position="9"/>
        <end position="20"/>
    </location>
</feature>
<dbReference type="AlphaFoldDB" id="B9KBV4"/>
<dbReference type="EMBL" id="CP000916">
    <property type="protein sequence ID" value="ACM22499.1"/>
    <property type="molecule type" value="Genomic_DNA"/>
</dbReference>
<protein>
    <submittedName>
        <fullName evidence="2">Uncharacterized protein</fullName>
    </submittedName>
</protein>
<feature type="region of interest" description="Disordered" evidence="1">
    <location>
        <begin position="1"/>
        <end position="25"/>
    </location>
</feature>
<accession>B9KBV4</accession>
<gene>
    <name evidence="2" type="ordered locus">CTN_0324</name>
</gene>
<organism evidence="2 3">
    <name type="scientific">Thermotoga neapolitana (strain ATCC 49049 / DSM 4359 / NBRC 107923 / NS-E)</name>
    <dbReference type="NCBI Taxonomy" id="309803"/>
    <lineage>
        <taxon>Bacteria</taxon>
        <taxon>Thermotogati</taxon>
        <taxon>Thermotogota</taxon>
        <taxon>Thermotogae</taxon>
        <taxon>Thermotogales</taxon>
        <taxon>Thermotogaceae</taxon>
        <taxon>Thermotoga</taxon>
    </lineage>
</organism>
<evidence type="ECO:0000313" key="3">
    <source>
        <dbReference type="Proteomes" id="UP000000445"/>
    </source>
</evidence>
<name>B9KBV4_THENN</name>
<evidence type="ECO:0000313" key="2">
    <source>
        <dbReference type="EMBL" id="ACM22499.1"/>
    </source>
</evidence>
<dbReference type="Proteomes" id="UP000000445">
    <property type="component" value="Chromosome"/>
</dbReference>
<reference evidence="2 3" key="1">
    <citation type="journal article" date="2009" name="Biosci. Biotechnol. Biochem.">
        <title>WeGAS: a web-based microbial genome annotation system.</title>
        <authorList>
            <person name="Lee D."/>
            <person name="Seo H."/>
            <person name="Park C."/>
            <person name="Park K."/>
        </authorList>
    </citation>
    <scope>NUCLEOTIDE SEQUENCE [LARGE SCALE GENOMIC DNA]</scope>
    <source>
        <strain evidence="3">ATCC 49049 / DSM 4359 / NBRC 107923 / NS-E</strain>
    </source>
</reference>
<proteinExistence type="predicted"/>